<comment type="subunit">
    <text evidence="6">Homotetramer, a dimer of dimers. One homotetramer interacts with 1 SecA dimer.</text>
</comment>
<dbReference type="InterPro" id="IPR003708">
    <property type="entry name" value="SecB"/>
</dbReference>
<keyword evidence="5 6" id="KW-0143">Chaperone</keyword>
<dbReference type="NCBIfam" id="NF004392">
    <property type="entry name" value="PRK05751.1-3"/>
    <property type="match status" value="1"/>
</dbReference>
<dbReference type="EMBL" id="BSOO01000014">
    <property type="protein sequence ID" value="GLR47880.1"/>
    <property type="molecule type" value="Genomic_DNA"/>
</dbReference>
<dbReference type="Pfam" id="PF02556">
    <property type="entry name" value="SecB"/>
    <property type="match status" value="1"/>
</dbReference>
<evidence type="ECO:0000256" key="5">
    <source>
        <dbReference type="ARBA" id="ARBA00023186"/>
    </source>
</evidence>
<keyword evidence="3 6" id="KW-0653">Protein transport</keyword>
<dbReference type="Proteomes" id="UP001156703">
    <property type="component" value="Unassembled WGS sequence"/>
</dbReference>
<comment type="function">
    <text evidence="6">One of the proteins required for the normal export of preproteins out of the cell cytoplasm. It is a molecular chaperone that binds to a subset of precursor proteins, maintaining them in a translocation-competent state. It also specifically binds to its receptor SecA.</text>
</comment>
<accession>A0ABQ5Z793</accession>
<sequence length="175" mass="18683">MAASDPATLGANGADETANPEAPQVAALAQYVKDLSVENPSSPQVLQWNEQPQLDVQFNIAVNKIADDVHEVVLKIDASARSASGVHFVLDLSYAGLFGLRNIPEEQLPPFLLVEAPRLLFPFARQVVAHSVQDAGFPPLMLDPIDFAGIYMAQVEAQAQQADGGEQPAGEPTVQ</sequence>
<feature type="region of interest" description="Disordered" evidence="7">
    <location>
        <begin position="1"/>
        <end position="21"/>
    </location>
</feature>
<evidence type="ECO:0000256" key="4">
    <source>
        <dbReference type="ARBA" id="ARBA00023010"/>
    </source>
</evidence>
<comment type="subcellular location">
    <subcellularLocation>
        <location evidence="6">Cytoplasm</location>
    </subcellularLocation>
</comment>
<comment type="similarity">
    <text evidence="1 6">Belongs to the SecB family.</text>
</comment>
<keyword evidence="6" id="KW-0963">Cytoplasm</keyword>
<keyword evidence="9" id="KW-1185">Reference proteome</keyword>
<organism evidence="8 9">
    <name type="scientific">Sphingomonas astaxanthinifaciens DSM 22298</name>
    <dbReference type="NCBI Taxonomy" id="1123267"/>
    <lineage>
        <taxon>Bacteria</taxon>
        <taxon>Pseudomonadati</taxon>
        <taxon>Pseudomonadota</taxon>
        <taxon>Alphaproteobacteria</taxon>
        <taxon>Sphingomonadales</taxon>
        <taxon>Sphingomonadaceae</taxon>
        <taxon>Sphingomonas</taxon>
    </lineage>
</organism>
<evidence type="ECO:0000313" key="8">
    <source>
        <dbReference type="EMBL" id="GLR47880.1"/>
    </source>
</evidence>
<gene>
    <name evidence="6 8" type="primary">secB</name>
    <name evidence="8" type="ORF">GCM10007925_15930</name>
</gene>
<evidence type="ECO:0000256" key="1">
    <source>
        <dbReference type="ARBA" id="ARBA00009990"/>
    </source>
</evidence>
<reference evidence="9" key="1">
    <citation type="journal article" date="2019" name="Int. J. Syst. Evol. Microbiol.">
        <title>The Global Catalogue of Microorganisms (GCM) 10K type strain sequencing project: providing services to taxonomists for standard genome sequencing and annotation.</title>
        <authorList>
            <consortium name="The Broad Institute Genomics Platform"/>
            <consortium name="The Broad Institute Genome Sequencing Center for Infectious Disease"/>
            <person name="Wu L."/>
            <person name="Ma J."/>
        </authorList>
    </citation>
    <scope>NUCLEOTIDE SEQUENCE [LARGE SCALE GENOMIC DNA]</scope>
    <source>
        <strain evidence="9">NBRC 102146</strain>
    </source>
</reference>
<dbReference type="PANTHER" id="PTHR36918:SF1">
    <property type="entry name" value="PROTEIN-EXPORT PROTEIN SECB"/>
    <property type="match status" value="1"/>
</dbReference>
<protein>
    <recommendedName>
        <fullName evidence="6">Protein-export protein SecB</fullName>
    </recommendedName>
</protein>
<comment type="caution">
    <text evidence="8">The sequence shown here is derived from an EMBL/GenBank/DDBJ whole genome shotgun (WGS) entry which is preliminary data.</text>
</comment>
<evidence type="ECO:0000256" key="6">
    <source>
        <dbReference type="HAMAP-Rule" id="MF_00821"/>
    </source>
</evidence>
<dbReference type="NCBIfam" id="TIGR00809">
    <property type="entry name" value="secB"/>
    <property type="match status" value="1"/>
</dbReference>
<evidence type="ECO:0000256" key="2">
    <source>
        <dbReference type="ARBA" id="ARBA00022448"/>
    </source>
</evidence>
<keyword evidence="4 6" id="KW-0811">Translocation</keyword>
<dbReference type="PANTHER" id="PTHR36918">
    <property type="match status" value="1"/>
</dbReference>
<dbReference type="PRINTS" id="PR01594">
    <property type="entry name" value="SECBCHAPRONE"/>
</dbReference>
<evidence type="ECO:0000256" key="7">
    <source>
        <dbReference type="SAM" id="MobiDB-lite"/>
    </source>
</evidence>
<dbReference type="Gene3D" id="3.10.420.10">
    <property type="entry name" value="SecB-like"/>
    <property type="match status" value="1"/>
</dbReference>
<dbReference type="InterPro" id="IPR035958">
    <property type="entry name" value="SecB-like_sf"/>
</dbReference>
<proteinExistence type="inferred from homology"/>
<evidence type="ECO:0000313" key="9">
    <source>
        <dbReference type="Proteomes" id="UP001156703"/>
    </source>
</evidence>
<dbReference type="RefSeq" id="WP_029940931.1">
    <property type="nucleotide sequence ID" value="NZ_BSOO01000014.1"/>
</dbReference>
<evidence type="ECO:0000256" key="3">
    <source>
        <dbReference type="ARBA" id="ARBA00022927"/>
    </source>
</evidence>
<dbReference type="SUPFAM" id="SSF54611">
    <property type="entry name" value="SecB-like"/>
    <property type="match status" value="1"/>
</dbReference>
<name>A0ABQ5Z793_9SPHN</name>
<keyword evidence="2 6" id="KW-0813">Transport</keyword>
<dbReference type="HAMAP" id="MF_00821">
    <property type="entry name" value="SecB"/>
    <property type="match status" value="1"/>
</dbReference>